<dbReference type="InterPro" id="IPR008928">
    <property type="entry name" value="6-hairpin_glycosidase_sf"/>
</dbReference>
<evidence type="ECO:0000256" key="2">
    <source>
        <dbReference type="ARBA" id="ARBA00005131"/>
    </source>
</evidence>
<comment type="function">
    <text evidence="1">Phosphorylase b kinase catalyzes the phosphorylation of serine in certain substrates, including troponin I. The alpha chain may bind calmodulin.</text>
</comment>
<comment type="pathway">
    <text evidence="2 7">Glycan biosynthesis; glycogen metabolism.</text>
</comment>
<evidence type="ECO:0000313" key="10">
    <source>
        <dbReference type="EMBL" id="EEN61287.1"/>
    </source>
</evidence>
<evidence type="ECO:0000256" key="4">
    <source>
        <dbReference type="ARBA" id="ARBA00022600"/>
    </source>
</evidence>
<feature type="domain" description="GH15-like" evidence="8">
    <location>
        <begin position="45"/>
        <end position="1051"/>
    </location>
</feature>
<dbReference type="InterPro" id="IPR011613">
    <property type="entry name" value="GH15-like"/>
</dbReference>
<accession>C3YEI5</accession>
<dbReference type="Pfam" id="PF19292">
    <property type="entry name" value="KPBB_C"/>
    <property type="match status" value="1"/>
</dbReference>
<sequence>MAPGCRGGEDVTVDSECPKNQLLSNQSPTLGLFRLHTDGTSPAAKVRDNIYCATAVWGLALAYRRIDDDRGRTHELEHCTVKCMRGILYCYMRQAEKVELFKQGQDARQCLHSEFHWQTGDALKGDNEAKHLQIDAPSLYLLYLAQMISSGLQIIYTTDEVSFVQNLVYYIERAYRLPDYGVWERGSKYNNDNCELHTSSIAMAKAALEAMNGFNLFGKQGASWSVIYVDIDAHNRNRVTVSTLLPRESSSKNTDAALLSVVSFPAFAVDDEALRYRTQDKVIRKLQGKYGFKRFLRDGYSTVLEDKKRKYYKPAEIKLFDGIECEWPVFYIYMIIDGVFRNKEDQVEKYCRMLQPLLQDKGELGVVIPKYYFVAEENVEAERKAPGTQTRVASDEGTDGKLFLWGQSLYLIACLLVEGLLSTKELDPIGKNLPPGERSSVNSRYSSFRSQATLAMYGIQTQTPQQVEPIQIWPPGELVKVYEFLGVNKKLGLTGRPPRPIGSLGTSKIYRILGRTVLCYPLVFNLSDFYMSQDMSLLIDDIKDHLQFVSTRWELSGRPTFCVLLRDENIRSGHMSELLDMLAAFKRGEYAGVKIRLGNLQTLMSTACVEHLDFMLNEYMDIGLGSLEVKPLEEREGSNVLDRHTRKASTGALHHEEEDVLLEDMSGSPTWEVIQRLQTCTSLKGQSLLLRVLLKREGPNFITDEVQVYEFLGVNKKLGLTGRPPRPIGSLGTSKIYRILGRTVLCYPLVFNLSDFYMSQDMSLLIDDIKDHLQFVSTRWELSGRPTFCVLLRDENIRSGHMSELLDMLAAFKRGEYAGVKIRLGNLQTLMSTACVEHLDFMLNEYMDIGLGSLEVKPLEEREGSNVLDRHTRKASTGALHHEEEDVLLDDMSGSPTWEVIQRLQTCTSLKGQSLLLRVLLKREGPNFITDEGTIVDRLERLCRKAGDMKYWSVVRLTASLCGKLVDSLAPSITSVLVRGKQVTLGVFGHEEEVISNPLSPGEIKNIVYSKCMPHDEREAVLQQEMIIYIGNIISTTPELFDGILKIRVGWFIQAMKNELKASSAAKEQDIHSLSPSAIKQLLLTVLTQKREDWLHQRQLDGALGRTPKDFYDKGVSSQQTFPWACRGLLTTNLFPWGYRGLLTTNLFPWACRGLLTTNLFHGAVGVSSQQTFPWACRGLLTTNLFPWFCRGLLTTNLFPWACRGLLTTNLFPWACRGGANLGHSEAVQPTLSDMTLSEMNFALLVERMLGRIAQPEYRQIMVEMLMVLSTILYRNPELEFQGCVELDKVVQESFQYFQQDQSQSHGQEKQDDMTAFFNTPAGVQHGTTTYLAKAAVNRLLQGNVNISQDEPCT</sequence>
<name>C3YEI5_BRAFL</name>
<feature type="non-terminal residue" evidence="10">
    <location>
        <position position="1354"/>
    </location>
</feature>
<protein>
    <recommendedName>
        <fullName evidence="7">Phosphorylase b kinase regulatory subunit</fullName>
    </recommendedName>
</protein>
<dbReference type="InterPro" id="IPR008734">
    <property type="entry name" value="PHK_A/B_su"/>
</dbReference>
<dbReference type="InterPro" id="IPR045583">
    <property type="entry name" value="KPBA/B_C"/>
</dbReference>
<dbReference type="UniPathway" id="UPA00163"/>
<evidence type="ECO:0000259" key="9">
    <source>
        <dbReference type="Pfam" id="PF19292"/>
    </source>
</evidence>
<organism>
    <name type="scientific">Branchiostoma floridae</name>
    <name type="common">Florida lancelet</name>
    <name type="synonym">Amphioxus</name>
    <dbReference type="NCBI Taxonomy" id="7739"/>
    <lineage>
        <taxon>Eukaryota</taxon>
        <taxon>Metazoa</taxon>
        <taxon>Chordata</taxon>
        <taxon>Cephalochordata</taxon>
        <taxon>Leptocardii</taxon>
        <taxon>Amphioxiformes</taxon>
        <taxon>Branchiostomatidae</taxon>
        <taxon>Branchiostoma</taxon>
    </lineage>
</organism>
<gene>
    <name evidence="10" type="ORF">BRAFLDRAFT_95890</name>
</gene>
<dbReference type="Pfam" id="PF00723">
    <property type="entry name" value="Glyco_hydro_15"/>
    <property type="match status" value="1"/>
</dbReference>
<proteinExistence type="inferred from homology"/>
<dbReference type="GO" id="GO:0005977">
    <property type="term" value="P:glycogen metabolic process"/>
    <property type="evidence" value="ECO:0007669"/>
    <property type="project" value="UniProtKB-UniPathway"/>
</dbReference>
<dbReference type="GO" id="GO:0005886">
    <property type="term" value="C:plasma membrane"/>
    <property type="evidence" value="ECO:0007669"/>
    <property type="project" value="UniProtKB-SubCell"/>
</dbReference>
<evidence type="ECO:0000256" key="7">
    <source>
        <dbReference type="RuleBase" id="RU364123"/>
    </source>
</evidence>
<evidence type="ECO:0000259" key="8">
    <source>
        <dbReference type="Pfam" id="PF00723"/>
    </source>
</evidence>
<reference evidence="10" key="1">
    <citation type="journal article" date="2008" name="Nature">
        <title>The amphioxus genome and the evolution of the chordate karyotype.</title>
        <authorList>
            <consortium name="US DOE Joint Genome Institute (JGI-PGF)"/>
            <person name="Putnam N.H."/>
            <person name="Butts T."/>
            <person name="Ferrier D.E.K."/>
            <person name="Furlong R.F."/>
            <person name="Hellsten U."/>
            <person name="Kawashima T."/>
            <person name="Robinson-Rechavi M."/>
            <person name="Shoguchi E."/>
            <person name="Terry A."/>
            <person name="Yu J.-K."/>
            <person name="Benito-Gutierrez E.L."/>
            <person name="Dubchak I."/>
            <person name="Garcia-Fernandez J."/>
            <person name="Gibson-Brown J.J."/>
            <person name="Grigoriev I.V."/>
            <person name="Horton A.C."/>
            <person name="de Jong P.J."/>
            <person name="Jurka J."/>
            <person name="Kapitonov V.V."/>
            <person name="Kohara Y."/>
            <person name="Kuroki Y."/>
            <person name="Lindquist E."/>
            <person name="Lucas S."/>
            <person name="Osoegawa K."/>
            <person name="Pennacchio L.A."/>
            <person name="Salamov A.A."/>
            <person name="Satou Y."/>
            <person name="Sauka-Spengler T."/>
            <person name="Schmutz J."/>
            <person name="Shin-I T."/>
            <person name="Toyoda A."/>
            <person name="Bronner-Fraser M."/>
            <person name="Fujiyama A."/>
            <person name="Holland L.Z."/>
            <person name="Holland P.W.H."/>
            <person name="Satoh N."/>
            <person name="Rokhsar D.S."/>
        </authorList>
    </citation>
    <scope>NUCLEOTIDE SEQUENCE [LARGE SCALE GENOMIC DNA]</scope>
    <source>
        <strain evidence="10">S238N-H82</strain>
        <tissue evidence="10">Testes</tissue>
    </source>
</reference>
<keyword evidence="4 7" id="KW-0321">Glycogen metabolism</keyword>
<dbReference type="InParanoid" id="C3YEI5"/>
<keyword evidence="6 7" id="KW-0119">Carbohydrate metabolism</keyword>
<feature type="domain" description="Phosphorylase b kinase regulatory subunit alpha/beta C-terminal" evidence="9">
    <location>
        <begin position="1230"/>
        <end position="1322"/>
    </location>
</feature>
<dbReference type="STRING" id="7739.C3YEI5"/>
<dbReference type="SUPFAM" id="SSF48208">
    <property type="entry name" value="Six-hairpin glycosidases"/>
    <property type="match status" value="1"/>
</dbReference>
<evidence type="ECO:0000256" key="6">
    <source>
        <dbReference type="ARBA" id="ARBA00023277"/>
    </source>
</evidence>
<dbReference type="EMBL" id="GG666506">
    <property type="protein sequence ID" value="EEN61287.1"/>
    <property type="molecule type" value="Genomic_DNA"/>
</dbReference>
<evidence type="ECO:0000256" key="5">
    <source>
        <dbReference type="ARBA" id="ARBA00022860"/>
    </source>
</evidence>
<dbReference type="FunFam" id="1.50.10.10:FF:000065">
    <property type="entry name" value="Phosphorylase b kinase regulatory subunit"/>
    <property type="match status" value="1"/>
</dbReference>
<dbReference type="GO" id="GO:0005516">
    <property type="term" value="F:calmodulin binding"/>
    <property type="evidence" value="ECO:0007669"/>
    <property type="project" value="UniProtKB-KW"/>
</dbReference>
<keyword evidence="5 7" id="KW-0112">Calmodulin-binding</keyword>
<dbReference type="PANTHER" id="PTHR10749:SF8">
    <property type="entry name" value="PHOSPHORYLASE B KINASE REGULATORY SUBUNIT BETA"/>
    <property type="match status" value="1"/>
</dbReference>
<keyword evidence="7" id="KW-0636">Prenylation</keyword>
<keyword evidence="7" id="KW-0449">Lipoprotein</keyword>
<evidence type="ECO:0000256" key="1">
    <source>
        <dbReference type="ARBA" id="ARBA00002837"/>
    </source>
</evidence>
<dbReference type="PANTHER" id="PTHR10749">
    <property type="entry name" value="PHOSPHORYLASE B KINASE REGULATORY SUBUNIT"/>
    <property type="match status" value="1"/>
</dbReference>
<dbReference type="Gene3D" id="1.50.10.10">
    <property type="match status" value="1"/>
</dbReference>
<comment type="similarity">
    <text evidence="3 7">Belongs to the phosphorylase b kinase regulatory chain family.</text>
</comment>
<keyword evidence="7" id="KW-1003">Cell membrane</keyword>
<dbReference type="InterPro" id="IPR012341">
    <property type="entry name" value="6hp_glycosidase-like_sf"/>
</dbReference>
<keyword evidence="7" id="KW-0472">Membrane</keyword>
<evidence type="ECO:0000256" key="3">
    <source>
        <dbReference type="ARBA" id="ARBA00007128"/>
    </source>
</evidence>
<comment type="subcellular location">
    <subcellularLocation>
        <location evidence="7">Cell membrane</location>
        <topology evidence="7">Lipid-anchor</topology>
        <orientation evidence="7">Cytoplasmic side</orientation>
    </subcellularLocation>
</comment>
<dbReference type="eggNOG" id="KOG3635">
    <property type="taxonomic scope" value="Eukaryota"/>
</dbReference>